<organism evidence="4 5">
    <name type="scientific">Thalassolituus maritimus</name>
    <dbReference type="NCBI Taxonomy" id="484498"/>
    <lineage>
        <taxon>Bacteria</taxon>
        <taxon>Pseudomonadati</taxon>
        <taxon>Pseudomonadota</taxon>
        <taxon>Gammaproteobacteria</taxon>
        <taxon>Oceanospirillales</taxon>
        <taxon>Oceanospirillaceae</taxon>
        <taxon>Thalassolituus</taxon>
    </lineage>
</organism>
<sequence length="157" mass="18090">MGIAMLFEHKNEELFTLNRADTEQPLSSYAMFSFELDGAHWPSVEHYYQAMKFEDEAHRNKIRECASAAEAAKLGKSRRAKRRKDWKKTSTVVMTRGTYIKCKTHPEIAEQLLSTGELRIAELSGYDYFWGSGRDMRGKNNFGKVLMAVRDKLKTEA</sequence>
<dbReference type="InterPro" id="IPR012816">
    <property type="entry name" value="NADAR"/>
</dbReference>
<accession>A0ABP9ZWP9</accession>
<comment type="caution">
    <text evidence="4">The sequence shown here is derived from an EMBL/GenBank/DDBJ whole genome shotgun (WGS) entry which is preliminary data.</text>
</comment>
<evidence type="ECO:0000256" key="2">
    <source>
        <dbReference type="ARBA" id="ARBA00000751"/>
    </source>
</evidence>
<dbReference type="SUPFAM" id="SSF143990">
    <property type="entry name" value="YbiA-like"/>
    <property type="match status" value="1"/>
</dbReference>
<dbReference type="InterPro" id="IPR037238">
    <property type="entry name" value="YbiA-like_sf"/>
</dbReference>
<name>A0ABP9ZWP9_9GAMM</name>
<dbReference type="Pfam" id="PF08719">
    <property type="entry name" value="NADAR"/>
    <property type="match status" value="1"/>
</dbReference>
<comment type="catalytic activity">
    <reaction evidence="1">
        <text>5-amino-6-(5-phospho-D-ribosylamino)uracil + H2O = 5,6-diaminouracil + D-ribose 5-phosphate</text>
        <dbReference type="Rhea" id="RHEA:55020"/>
        <dbReference type="ChEBI" id="CHEBI:15377"/>
        <dbReference type="ChEBI" id="CHEBI:46252"/>
        <dbReference type="ChEBI" id="CHEBI:58453"/>
        <dbReference type="ChEBI" id="CHEBI:78346"/>
    </reaction>
</comment>
<evidence type="ECO:0000259" key="3">
    <source>
        <dbReference type="Pfam" id="PF08719"/>
    </source>
</evidence>
<reference evidence="4 5" key="1">
    <citation type="submission" date="2024-04" db="EMBL/GenBank/DDBJ databases">
        <title>Draft genome sequence of Thalassolituus maritimus NBRC 116585.</title>
        <authorList>
            <person name="Miyakawa T."/>
            <person name="Kusuya Y."/>
            <person name="Miura T."/>
        </authorList>
    </citation>
    <scope>NUCLEOTIDE SEQUENCE [LARGE SCALE GENOMIC DNA]</scope>
    <source>
        <strain evidence="4 5">5NW40-0001</strain>
    </source>
</reference>
<dbReference type="Proteomes" id="UP001481413">
    <property type="component" value="Unassembled WGS sequence"/>
</dbReference>
<evidence type="ECO:0000256" key="1">
    <source>
        <dbReference type="ARBA" id="ARBA00000022"/>
    </source>
</evidence>
<evidence type="ECO:0000313" key="4">
    <source>
        <dbReference type="EMBL" id="GAA6144555.1"/>
    </source>
</evidence>
<proteinExistence type="predicted"/>
<dbReference type="Gene3D" id="1.10.357.40">
    <property type="entry name" value="YbiA-like"/>
    <property type="match status" value="1"/>
</dbReference>
<evidence type="ECO:0000313" key="5">
    <source>
        <dbReference type="Proteomes" id="UP001481413"/>
    </source>
</evidence>
<comment type="catalytic activity">
    <reaction evidence="2">
        <text>2,5-diamino-6-hydroxy-4-(5-phosphoribosylamino)-pyrimidine + H2O = 2,5,6-triamino-4-hydroxypyrimidine + D-ribose 5-phosphate</text>
        <dbReference type="Rhea" id="RHEA:23436"/>
        <dbReference type="ChEBI" id="CHEBI:15377"/>
        <dbReference type="ChEBI" id="CHEBI:58614"/>
        <dbReference type="ChEBI" id="CHEBI:78346"/>
        <dbReference type="ChEBI" id="CHEBI:137796"/>
    </reaction>
</comment>
<feature type="domain" description="NADAR" evidence="3">
    <location>
        <begin position="22"/>
        <end position="154"/>
    </location>
</feature>
<gene>
    <name evidence="4" type="ORF">NBRC116585_06720</name>
</gene>
<keyword evidence="5" id="KW-1185">Reference proteome</keyword>
<dbReference type="NCBIfam" id="TIGR02464">
    <property type="entry name" value="ribofla_fusion"/>
    <property type="match status" value="1"/>
</dbReference>
<dbReference type="CDD" id="cd15457">
    <property type="entry name" value="NADAR"/>
    <property type="match status" value="1"/>
</dbReference>
<dbReference type="EMBL" id="BAABWH010000001">
    <property type="protein sequence ID" value="GAA6144555.1"/>
    <property type="molecule type" value="Genomic_DNA"/>
</dbReference>
<protein>
    <submittedName>
        <fullName evidence="4">NADAR family protein</fullName>
    </submittedName>
</protein>